<name>A0ABD2KUE5_9BILA</name>
<evidence type="ECO:0000256" key="1">
    <source>
        <dbReference type="SAM" id="SignalP"/>
    </source>
</evidence>
<evidence type="ECO:0000313" key="2">
    <source>
        <dbReference type="EMBL" id="KAL3106317.1"/>
    </source>
</evidence>
<protein>
    <submittedName>
        <fullName evidence="2">Uncharacterized protein</fullName>
    </submittedName>
</protein>
<proteinExistence type="predicted"/>
<keyword evidence="1" id="KW-0732">Signal</keyword>
<sequence length="160" mass="17845">MNAPIVLITAFCLFLSYFPQSAHSSAKTVCFGKGNESFTVEAWHNGQMKYNYDTHLDNATGQQCAVVNTQNWVGLSDYEVITFSRYPNNEVVGTATVQLLCEIAEHAEVIDFSQGVRHYYRDANGALFFSDANDVVYFVGANDDLYSVHGNGDWQLLPKP</sequence>
<accession>A0ABD2KUE5</accession>
<gene>
    <name evidence="2" type="ORF">niasHT_013885</name>
</gene>
<organism evidence="2 3">
    <name type="scientific">Heterodera trifolii</name>
    <dbReference type="NCBI Taxonomy" id="157864"/>
    <lineage>
        <taxon>Eukaryota</taxon>
        <taxon>Metazoa</taxon>
        <taxon>Ecdysozoa</taxon>
        <taxon>Nematoda</taxon>
        <taxon>Chromadorea</taxon>
        <taxon>Rhabditida</taxon>
        <taxon>Tylenchina</taxon>
        <taxon>Tylenchomorpha</taxon>
        <taxon>Tylenchoidea</taxon>
        <taxon>Heteroderidae</taxon>
        <taxon>Heteroderinae</taxon>
        <taxon>Heterodera</taxon>
    </lineage>
</organism>
<reference evidence="2 3" key="1">
    <citation type="submission" date="2024-10" db="EMBL/GenBank/DDBJ databases">
        <authorList>
            <person name="Kim D."/>
        </authorList>
    </citation>
    <scope>NUCLEOTIDE SEQUENCE [LARGE SCALE GENOMIC DNA]</scope>
    <source>
        <strain evidence="2">BH-2024</strain>
    </source>
</reference>
<feature type="signal peptide" evidence="1">
    <location>
        <begin position="1"/>
        <end position="24"/>
    </location>
</feature>
<comment type="caution">
    <text evidence="2">The sequence shown here is derived from an EMBL/GenBank/DDBJ whole genome shotgun (WGS) entry which is preliminary data.</text>
</comment>
<keyword evidence="3" id="KW-1185">Reference proteome</keyword>
<evidence type="ECO:0000313" key="3">
    <source>
        <dbReference type="Proteomes" id="UP001620626"/>
    </source>
</evidence>
<dbReference type="Proteomes" id="UP001620626">
    <property type="component" value="Unassembled WGS sequence"/>
</dbReference>
<feature type="chain" id="PRO_5044876788" evidence="1">
    <location>
        <begin position="25"/>
        <end position="160"/>
    </location>
</feature>
<dbReference type="AlphaFoldDB" id="A0ABD2KUE5"/>
<dbReference type="EMBL" id="JBICBT010000655">
    <property type="protein sequence ID" value="KAL3106317.1"/>
    <property type="molecule type" value="Genomic_DNA"/>
</dbReference>